<dbReference type="Proteomes" id="UP000431401">
    <property type="component" value="Unassembled WGS sequence"/>
</dbReference>
<sequence length="459" mass="50209">MTAARLRELAGPDPYRDNAFRLVNVATDADRRTLRDRRRVVLAALAAGADTDLDHTLHVDTDRARTAFDLLLGDPRRRIADEVLWMWGTPPGRCGCDSDAHAAHDAAISAHRFALAETETPGASTTVHWREAARSWEAAIRSDGFAGHIRSRVTELDDPRLSESVLTVLSDELPLVLVGPLLALAESRPELQQDLYDVIREWPMPDAVRERLLEQLATPLREGAIAALDAAYGMFELGDFRTAAQRVDKSIAPATRELEALLPAARHPRTAVVRDRAATLLGKCAHRLVSRSPHPKQIAGLPQRRANLDQAADWLRIALELVVAPESTEKLRTQLTGVESELADTTRALDRLTMPTHPLPLTPDPARLPATLPPVGRQRTPVATARRMPSLTDLRPPVRPSLLIVGVTVILGFSILLLARCSTPQPDHNSLRTPVGSVTRAPIPPTTTGYRITPPGRAS</sequence>
<feature type="region of interest" description="Disordered" evidence="1">
    <location>
        <begin position="354"/>
        <end position="381"/>
    </location>
</feature>
<accession>A0A7K0DR85</accession>
<keyword evidence="4" id="KW-1185">Reference proteome</keyword>
<protein>
    <submittedName>
        <fullName evidence="3">Uncharacterized protein</fullName>
    </submittedName>
</protein>
<evidence type="ECO:0000256" key="2">
    <source>
        <dbReference type="SAM" id="Phobius"/>
    </source>
</evidence>
<evidence type="ECO:0000256" key="1">
    <source>
        <dbReference type="SAM" id="MobiDB-lite"/>
    </source>
</evidence>
<dbReference type="RefSeq" id="WP_153343629.1">
    <property type="nucleotide sequence ID" value="NZ_WEGI01000007.1"/>
</dbReference>
<proteinExistence type="predicted"/>
<feature type="transmembrane region" description="Helical" evidence="2">
    <location>
        <begin position="401"/>
        <end position="419"/>
    </location>
</feature>
<reference evidence="3 4" key="1">
    <citation type="submission" date="2019-10" db="EMBL/GenBank/DDBJ databases">
        <title>Nocardia macrotermitis sp. nov. and Nocardia aurantia sp. nov., isolated from the gut of fungus growing-termite Macrotermes natalensis.</title>
        <authorList>
            <person name="Benndorf R."/>
            <person name="Schwitalla J."/>
            <person name="Martin K."/>
            <person name="De Beer W."/>
            <person name="Kaster A.-K."/>
            <person name="Vollmers J."/>
            <person name="Poulsen M."/>
            <person name="Beemelmanns C."/>
        </authorList>
    </citation>
    <scope>NUCLEOTIDE SEQUENCE [LARGE SCALE GENOMIC DNA]</scope>
    <source>
        <strain evidence="3 4">RB56</strain>
    </source>
</reference>
<organism evidence="3 4">
    <name type="scientific">Nocardia aurantia</name>
    <dbReference type="NCBI Taxonomy" id="2585199"/>
    <lineage>
        <taxon>Bacteria</taxon>
        <taxon>Bacillati</taxon>
        <taxon>Actinomycetota</taxon>
        <taxon>Actinomycetes</taxon>
        <taxon>Mycobacteriales</taxon>
        <taxon>Nocardiaceae</taxon>
        <taxon>Nocardia</taxon>
    </lineage>
</organism>
<name>A0A7K0DR85_9NOCA</name>
<dbReference type="OrthoDB" id="4350430at2"/>
<dbReference type="AlphaFoldDB" id="A0A7K0DR85"/>
<keyword evidence="2" id="KW-0472">Membrane</keyword>
<feature type="region of interest" description="Disordered" evidence="1">
    <location>
        <begin position="425"/>
        <end position="459"/>
    </location>
</feature>
<keyword evidence="2" id="KW-0812">Transmembrane</keyword>
<keyword evidence="2" id="KW-1133">Transmembrane helix</keyword>
<gene>
    <name evidence="3" type="ORF">NRB56_36300</name>
</gene>
<evidence type="ECO:0000313" key="4">
    <source>
        <dbReference type="Proteomes" id="UP000431401"/>
    </source>
</evidence>
<dbReference type="EMBL" id="WEGI01000007">
    <property type="protein sequence ID" value="MQY28047.1"/>
    <property type="molecule type" value="Genomic_DNA"/>
</dbReference>
<evidence type="ECO:0000313" key="3">
    <source>
        <dbReference type="EMBL" id="MQY28047.1"/>
    </source>
</evidence>
<comment type="caution">
    <text evidence="3">The sequence shown here is derived from an EMBL/GenBank/DDBJ whole genome shotgun (WGS) entry which is preliminary data.</text>
</comment>